<accession>A0A0L0EZR9</accession>
<protein>
    <submittedName>
        <fullName evidence="1">Uncharacterized protein</fullName>
    </submittedName>
</protein>
<keyword evidence="2" id="KW-1185">Reference proteome</keyword>
<evidence type="ECO:0000313" key="2">
    <source>
        <dbReference type="Proteomes" id="UP000054560"/>
    </source>
</evidence>
<dbReference type="RefSeq" id="XP_014143798.1">
    <property type="nucleotide sequence ID" value="XM_014288323.1"/>
</dbReference>
<reference evidence="1 2" key="1">
    <citation type="submission" date="2011-02" db="EMBL/GenBank/DDBJ databases">
        <title>The Genome Sequence of Sphaeroforma arctica JP610.</title>
        <authorList>
            <consortium name="The Broad Institute Genome Sequencing Platform"/>
            <person name="Russ C."/>
            <person name="Cuomo C."/>
            <person name="Young S.K."/>
            <person name="Zeng Q."/>
            <person name="Gargeya S."/>
            <person name="Alvarado L."/>
            <person name="Berlin A."/>
            <person name="Chapman S.B."/>
            <person name="Chen Z."/>
            <person name="Freedman E."/>
            <person name="Gellesch M."/>
            <person name="Goldberg J."/>
            <person name="Griggs A."/>
            <person name="Gujja S."/>
            <person name="Heilman E."/>
            <person name="Heiman D."/>
            <person name="Howarth C."/>
            <person name="Mehta T."/>
            <person name="Neiman D."/>
            <person name="Pearson M."/>
            <person name="Roberts A."/>
            <person name="Saif S."/>
            <person name="Shea T."/>
            <person name="Shenoy N."/>
            <person name="Sisk P."/>
            <person name="Stolte C."/>
            <person name="Sykes S."/>
            <person name="White J."/>
            <person name="Yandava C."/>
            <person name="Burger G."/>
            <person name="Gray M.W."/>
            <person name="Holland P.W.H."/>
            <person name="King N."/>
            <person name="Lang F.B.F."/>
            <person name="Roger A.J."/>
            <person name="Ruiz-Trillo I."/>
            <person name="Haas B."/>
            <person name="Nusbaum C."/>
            <person name="Birren B."/>
        </authorList>
    </citation>
    <scope>NUCLEOTIDE SEQUENCE [LARGE SCALE GENOMIC DNA]</scope>
    <source>
        <strain evidence="1 2">JP610</strain>
    </source>
</reference>
<sequence length="63" mass="7118">MRSLNPLAHAMMRIDVFQSRLDNFARKLMQHVVMPCVRNADLVPVVGSESPLVTTLRLPTTNE</sequence>
<gene>
    <name evidence="1" type="ORF">SARC_17585</name>
</gene>
<proteinExistence type="predicted"/>
<dbReference type="GeneID" id="25918089"/>
<evidence type="ECO:0000313" key="1">
    <source>
        <dbReference type="EMBL" id="KNC69896.1"/>
    </source>
</evidence>
<dbReference type="Proteomes" id="UP000054560">
    <property type="component" value="Unassembled WGS sequence"/>
</dbReference>
<dbReference type="EMBL" id="KQ252888">
    <property type="protein sequence ID" value="KNC69896.1"/>
    <property type="molecule type" value="Genomic_DNA"/>
</dbReference>
<dbReference type="AlphaFoldDB" id="A0A0L0EZR9"/>
<organism evidence="1 2">
    <name type="scientific">Sphaeroforma arctica JP610</name>
    <dbReference type="NCBI Taxonomy" id="667725"/>
    <lineage>
        <taxon>Eukaryota</taxon>
        <taxon>Ichthyosporea</taxon>
        <taxon>Ichthyophonida</taxon>
        <taxon>Sphaeroforma</taxon>
    </lineage>
</organism>
<feature type="non-terminal residue" evidence="1">
    <location>
        <position position="63"/>
    </location>
</feature>
<name>A0A0L0EZR9_9EUKA</name>